<dbReference type="Proteomes" id="UP000700815">
    <property type="component" value="Unassembled WGS sequence"/>
</dbReference>
<proteinExistence type="predicted"/>
<accession>A0ABS6WHV3</accession>
<protein>
    <submittedName>
        <fullName evidence="1">Uncharacterized protein</fullName>
    </submittedName>
</protein>
<gene>
    <name evidence="1" type="ORF">KIH79_07610</name>
</gene>
<reference evidence="1 2" key="1">
    <citation type="submission" date="2021-05" db="EMBL/GenBank/DDBJ databases">
        <title>Phylogenetic classification of ten novel species belonging to the genus Bifidobacterium comprising B. colchicus sp. nov., B. abeli sp. nov., B. bicoloris sp. nov., B. guerezis sp. nov., B. rosaliae sp. nov., B. santillanensis sp. nov., B. argentati sp. nov., B. amazzoni sp. nov., B. pluviali sp. nov., and B. pinnaculum sp. nov.</title>
        <authorList>
            <person name="Lugli G.A."/>
            <person name="Ruiz Garcia L."/>
            <person name="Margolles A."/>
            <person name="Ventura M."/>
        </authorList>
    </citation>
    <scope>NUCLEOTIDE SEQUENCE [LARGE SCALE GENOMIC DNA]</scope>
    <source>
        <strain evidence="1 2">82T10</strain>
    </source>
</reference>
<organism evidence="1 2">
    <name type="scientific">Bifidobacterium miconis</name>
    <dbReference type="NCBI Taxonomy" id="2834435"/>
    <lineage>
        <taxon>Bacteria</taxon>
        <taxon>Bacillati</taxon>
        <taxon>Actinomycetota</taxon>
        <taxon>Actinomycetes</taxon>
        <taxon>Bifidobacteriales</taxon>
        <taxon>Bifidobacteriaceae</taxon>
        <taxon>Bifidobacterium</taxon>
    </lineage>
</organism>
<dbReference type="EMBL" id="JAHBBH010000019">
    <property type="protein sequence ID" value="MBW3092796.1"/>
    <property type="molecule type" value="Genomic_DNA"/>
</dbReference>
<sequence length="68" mass="7638">DSKTAMPALASGRLYYMHIRYRATNEMTESKPVYFTQLTASSTSVLTDMYTFATGPENNSPSVLYIMD</sequence>
<evidence type="ECO:0000313" key="1">
    <source>
        <dbReference type="EMBL" id="MBW3092796.1"/>
    </source>
</evidence>
<feature type="non-terminal residue" evidence="1">
    <location>
        <position position="1"/>
    </location>
</feature>
<keyword evidence="2" id="KW-1185">Reference proteome</keyword>
<name>A0ABS6WHV3_9BIFI</name>
<comment type="caution">
    <text evidence="1">The sequence shown here is derived from an EMBL/GenBank/DDBJ whole genome shotgun (WGS) entry which is preliminary data.</text>
</comment>
<evidence type="ECO:0000313" key="2">
    <source>
        <dbReference type="Proteomes" id="UP000700815"/>
    </source>
</evidence>
<dbReference type="RefSeq" id="WP_219058847.1">
    <property type="nucleotide sequence ID" value="NZ_JAHBBH010000019.1"/>
</dbReference>